<dbReference type="AlphaFoldDB" id="A0A7R9J570"/>
<gene>
    <name evidence="1" type="ORF">TCMB3V08_LOCUS5484</name>
</gene>
<proteinExistence type="predicted"/>
<organism evidence="1">
    <name type="scientific">Timema californicum</name>
    <name type="common">California timema</name>
    <name type="synonym">Walking stick</name>
    <dbReference type="NCBI Taxonomy" id="61474"/>
    <lineage>
        <taxon>Eukaryota</taxon>
        <taxon>Metazoa</taxon>
        <taxon>Ecdysozoa</taxon>
        <taxon>Arthropoda</taxon>
        <taxon>Hexapoda</taxon>
        <taxon>Insecta</taxon>
        <taxon>Pterygota</taxon>
        <taxon>Neoptera</taxon>
        <taxon>Polyneoptera</taxon>
        <taxon>Phasmatodea</taxon>
        <taxon>Timematodea</taxon>
        <taxon>Timematoidea</taxon>
        <taxon>Timematidae</taxon>
        <taxon>Timema</taxon>
    </lineage>
</organism>
<sequence length="266" mass="30486">MRSSLRGLVVSAPGYEPKGHGFDSRLRHLVNIVFQSKCELSSNNSLSHQPPLHLCCKTSITGARESWKVFPCNLHPLTTIHIYFIHEIVMREEHEESKGFQNIFMVYFQQFLIVGHHYYDVRTHLFSVSEVQSQLRIFEKDGSGNDCQLSINGKLLEHMNDFVYLGRMFCNNGMTDGETDKQTPREQACALFQAPFDQIGPLSRIRELVFGHPYEERHLRILTGLQQGGRIRRQEALLSATGGLHHWGILDQRVPPPLLSTETFAR</sequence>
<reference evidence="1" key="1">
    <citation type="submission" date="2020-11" db="EMBL/GenBank/DDBJ databases">
        <authorList>
            <person name="Tran Van P."/>
        </authorList>
    </citation>
    <scope>NUCLEOTIDE SEQUENCE</scope>
</reference>
<dbReference type="EMBL" id="OE181252">
    <property type="protein sequence ID" value="CAD7572839.1"/>
    <property type="molecule type" value="Genomic_DNA"/>
</dbReference>
<protein>
    <submittedName>
        <fullName evidence="1">(California timema) hypothetical protein</fullName>
    </submittedName>
</protein>
<accession>A0A7R9J570</accession>
<name>A0A7R9J570_TIMCA</name>
<evidence type="ECO:0000313" key="1">
    <source>
        <dbReference type="EMBL" id="CAD7572839.1"/>
    </source>
</evidence>